<dbReference type="InterPro" id="IPR042299">
    <property type="entry name" value="Ufd1-like_Nn"/>
</dbReference>
<dbReference type="GO" id="GO:0034098">
    <property type="term" value="C:VCP-NPL4-UFD1 AAA ATPase complex"/>
    <property type="evidence" value="ECO:0007669"/>
    <property type="project" value="TreeGrafter"/>
</dbReference>
<dbReference type="Gene3D" id="2.40.40.50">
    <property type="entry name" value="Ubiquitin fusion degradation protein UFD1, N-terminal domain"/>
    <property type="match status" value="1"/>
</dbReference>
<dbReference type="InterPro" id="IPR055417">
    <property type="entry name" value="UFD1_N1"/>
</dbReference>
<dbReference type="AlphaFoldDB" id="A0AAV1DVA2"/>
<evidence type="ECO:0000256" key="1">
    <source>
        <dbReference type="ARBA" id="ARBA00006043"/>
    </source>
</evidence>
<protein>
    <submittedName>
        <fullName evidence="4">OLC1v1012142C1</fullName>
    </submittedName>
</protein>
<keyword evidence="2" id="KW-0833">Ubl conjugation pathway</keyword>
<dbReference type="PANTHER" id="PTHR12555">
    <property type="entry name" value="UBIQUITIN FUSION DEGRADATON PROTEIN 1"/>
    <property type="match status" value="1"/>
</dbReference>
<dbReference type="Pfam" id="PF03152">
    <property type="entry name" value="UFD1_N1"/>
    <property type="match status" value="1"/>
</dbReference>
<sequence length="184" mass="20416">MPPSALDCLLYLEVDYPMMFSVQNPRHDGFYADNGSVGGQITHCGESEFTADEGFVHMPRWIMNQMELQEGDIVFFKDVILPKGTDIKLQPHSADFVRLPDQKAFGGYSQGILVENKVGKIEKKVKAEEGDVARAGKKAIVKKLKAEEGGNEIEDKVCLIQGFRKAIGRVAKVQVHGFMHGGFM</sequence>
<feature type="domain" description="Ubiquitin fusion degradation protein UFD1 N-terminal subdomain 1" evidence="3">
    <location>
        <begin position="1"/>
        <end position="81"/>
    </location>
</feature>
<dbReference type="GO" id="GO:0036503">
    <property type="term" value="P:ERAD pathway"/>
    <property type="evidence" value="ECO:0007669"/>
    <property type="project" value="TreeGrafter"/>
</dbReference>
<dbReference type="GO" id="GO:0031593">
    <property type="term" value="F:polyubiquitin modification-dependent protein binding"/>
    <property type="evidence" value="ECO:0007669"/>
    <property type="project" value="TreeGrafter"/>
</dbReference>
<organism evidence="4 5">
    <name type="scientific">Oldenlandia corymbosa var. corymbosa</name>
    <dbReference type="NCBI Taxonomy" id="529605"/>
    <lineage>
        <taxon>Eukaryota</taxon>
        <taxon>Viridiplantae</taxon>
        <taxon>Streptophyta</taxon>
        <taxon>Embryophyta</taxon>
        <taxon>Tracheophyta</taxon>
        <taxon>Spermatophyta</taxon>
        <taxon>Magnoliopsida</taxon>
        <taxon>eudicotyledons</taxon>
        <taxon>Gunneridae</taxon>
        <taxon>Pentapetalae</taxon>
        <taxon>asterids</taxon>
        <taxon>lamiids</taxon>
        <taxon>Gentianales</taxon>
        <taxon>Rubiaceae</taxon>
        <taxon>Rubioideae</taxon>
        <taxon>Spermacoceae</taxon>
        <taxon>Hedyotis-Oldenlandia complex</taxon>
        <taxon>Oldenlandia</taxon>
    </lineage>
</organism>
<evidence type="ECO:0000256" key="2">
    <source>
        <dbReference type="ARBA" id="ARBA00022786"/>
    </source>
</evidence>
<keyword evidence="5" id="KW-1185">Reference proteome</keyword>
<dbReference type="EMBL" id="OX459124">
    <property type="protein sequence ID" value="CAI9111816.1"/>
    <property type="molecule type" value="Genomic_DNA"/>
</dbReference>
<evidence type="ECO:0000259" key="3">
    <source>
        <dbReference type="Pfam" id="PF03152"/>
    </source>
</evidence>
<dbReference type="PANTHER" id="PTHR12555:SF13">
    <property type="entry name" value="UBIQUITIN RECOGNITION FACTOR IN ER-ASSOCIATED DEGRADATION PROTEIN 1"/>
    <property type="match status" value="1"/>
</dbReference>
<dbReference type="Proteomes" id="UP001161247">
    <property type="component" value="Chromosome 7"/>
</dbReference>
<dbReference type="InterPro" id="IPR004854">
    <property type="entry name" value="Ufd1-like"/>
</dbReference>
<accession>A0AAV1DVA2</accession>
<gene>
    <name evidence="4" type="ORF">OLC1_LOCUS19123</name>
</gene>
<name>A0AAV1DVA2_OLDCO</name>
<evidence type="ECO:0000313" key="5">
    <source>
        <dbReference type="Proteomes" id="UP001161247"/>
    </source>
</evidence>
<proteinExistence type="inferred from homology"/>
<comment type="similarity">
    <text evidence="1">Belongs to the UFD1 family.</text>
</comment>
<evidence type="ECO:0000313" key="4">
    <source>
        <dbReference type="EMBL" id="CAI9111816.1"/>
    </source>
</evidence>
<reference evidence="4" key="1">
    <citation type="submission" date="2023-03" db="EMBL/GenBank/DDBJ databases">
        <authorList>
            <person name="Julca I."/>
        </authorList>
    </citation>
    <scope>NUCLEOTIDE SEQUENCE</scope>
</reference>
<dbReference type="GO" id="GO:0006511">
    <property type="term" value="P:ubiquitin-dependent protein catabolic process"/>
    <property type="evidence" value="ECO:0007669"/>
    <property type="project" value="InterPro"/>
</dbReference>